<evidence type="ECO:0000313" key="1">
    <source>
        <dbReference type="Proteomes" id="UP000036681"/>
    </source>
</evidence>
<dbReference type="Proteomes" id="UP000036681">
    <property type="component" value="Unplaced"/>
</dbReference>
<keyword evidence="1" id="KW-1185">Reference proteome</keyword>
<sequence length="93" mass="10833">MFAAIVQAAFPRYSEKVGAEEGHTIAKWTQQCITFRAVQPPRKVPNGTRFTRYGTPGWLMPSKFTYRINPPKHTLIFGCDPYEWLLHSHYNNY</sequence>
<accession>A0A0M3I0W0</accession>
<dbReference type="WBParaSite" id="ALUE_0000982601-mRNA-1">
    <property type="protein sequence ID" value="ALUE_0000982601-mRNA-1"/>
    <property type="gene ID" value="ALUE_0000982601"/>
</dbReference>
<protein>
    <submittedName>
        <fullName evidence="2">Uncharacterized protein</fullName>
    </submittedName>
</protein>
<reference evidence="2" key="1">
    <citation type="submission" date="2017-02" db="UniProtKB">
        <authorList>
            <consortium name="WormBaseParasite"/>
        </authorList>
    </citation>
    <scope>IDENTIFICATION</scope>
</reference>
<dbReference type="AlphaFoldDB" id="A0A0M3I0W0"/>
<name>A0A0M3I0W0_ASCLU</name>
<organism evidence="1 2">
    <name type="scientific">Ascaris lumbricoides</name>
    <name type="common">Giant roundworm</name>
    <dbReference type="NCBI Taxonomy" id="6252"/>
    <lineage>
        <taxon>Eukaryota</taxon>
        <taxon>Metazoa</taxon>
        <taxon>Ecdysozoa</taxon>
        <taxon>Nematoda</taxon>
        <taxon>Chromadorea</taxon>
        <taxon>Rhabditida</taxon>
        <taxon>Spirurina</taxon>
        <taxon>Ascaridomorpha</taxon>
        <taxon>Ascaridoidea</taxon>
        <taxon>Ascarididae</taxon>
        <taxon>Ascaris</taxon>
    </lineage>
</organism>
<evidence type="ECO:0000313" key="2">
    <source>
        <dbReference type="WBParaSite" id="ALUE_0000982601-mRNA-1"/>
    </source>
</evidence>
<proteinExistence type="predicted"/>